<keyword evidence="6 8" id="KW-1133">Transmembrane helix</keyword>
<reference evidence="9 10" key="1">
    <citation type="journal article" date="2015" name="Genome Announc.">
        <title>Expanding the biotechnology potential of lactobacilli through comparative genomics of 213 strains and associated genera.</title>
        <authorList>
            <person name="Sun Z."/>
            <person name="Harris H.M."/>
            <person name="McCann A."/>
            <person name="Guo C."/>
            <person name="Argimon S."/>
            <person name="Zhang W."/>
            <person name="Yang X."/>
            <person name="Jeffery I.B."/>
            <person name="Cooney J.C."/>
            <person name="Kagawa T.F."/>
            <person name="Liu W."/>
            <person name="Song Y."/>
            <person name="Salvetti E."/>
            <person name="Wrobel A."/>
            <person name="Rasinkangas P."/>
            <person name="Parkhill J."/>
            <person name="Rea M.C."/>
            <person name="O'Sullivan O."/>
            <person name="Ritari J."/>
            <person name="Douillard F.P."/>
            <person name="Paul Ross R."/>
            <person name="Yang R."/>
            <person name="Briner A.E."/>
            <person name="Felis G.E."/>
            <person name="de Vos W.M."/>
            <person name="Barrangou R."/>
            <person name="Klaenhammer T.R."/>
            <person name="Caufield P.W."/>
            <person name="Cui Y."/>
            <person name="Zhang H."/>
            <person name="O'Toole P.W."/>
        </authorList>
    </citation>
    <scope>NUCLEOTIDE SEQUENCE [LARGE SCALE GENOMIC DNA]</scope>
    <source>
        <strain evidence="9 10">DSM 19904</strain>
    </source>
</reference>
<dbReference type="OrthoDB" id="2148512at2"/>
<name>A0A0R1L004_9LACO</name>
<dbReference type="AlphaFoldDB" id="A0A0R1L004"/>
<evidence type="ECO:0000256" key="6">
    <source>
        <dbReference type="ARBA" id="ARBA00022989"/>
    </source>
</evidence>
<evidence type="ECO:0000256" key="2">
    <source>
        <dbReference type="ARBA" id="ARBA00007776"/>
    </source>
</evidence>
<keyword evidence="7 8" id="KW-0472">Membrane</keyword>
<protein>
    <submittedName>
        <fullName evidence="9">Rod shape-determining protein MreD</fullName>
    </submittedName>
</protein>
<comment type="caution">
    <text evidence="9">The sequence shown here is derived from an EMBL/GenBank/DDBJ whole genome shotgun (WGS) entry which is preliminary data.</text>
</comment>
<dbReference type="InterPro" id="IPR007227">
    <property type="entry name" value="Cell_shape_determining_MreD"/>
</dbReference>
<organism evidence="9 10">
    <name type="scientific">Lentilactobacillus sunkii DSM 19904</name>
    <dbReference type="NCBI Taxonomy" id="1423808"/>
    <lineage>
        <taxon>Bacteria</taxon>
        <taxon>Bacillati</taxon>
        <taxon>Bacillota</taxon>
        <taxon>Bacilli</taxon>
        <taxon>Lactobacillales</taxon>
        <taxon>Lactobacillaceae</taxon>
        <taxon>Lentilactobacillus</taxon>
    </lineage>
</organism>
<evidence type="ECO:0000256" key="8">
    <source>
        <dbReference type="SAM" id="Phobius"/>
    </source>
</evidence>
<dbReference type="Pfam" id="PF04093">
    <property type="entry name" value="MreD"/>
    <property type="match status" value="1"/>
</dbReference>
<keyword evidence="4 8" id="KW-0812">Transmembrane</keyword>
<feature type="transmembrane region" description="Helical" evidence="8">
    <location>
        <begin position="36"/>
        <end position="56"/>
    </location>
</feature>
<evidence type="ECO:0000256" key="3">
    <source>
        <dbReference type="ARBA" id="ARBA00022475"/>
    </source>
</evidence>
<keyword evidence="3" id="KW-1003">Cell membrane</keyword>
<accession>A0A0R1L004</accession>
<comment type="subcellular location">
    <subcellularLocation>
        <location evidence="1">Cell membrane</location>
        <topology evidence="1">Multi-pass membrane protein</topology>
    </subcellularLocation>
</comment>
<evidence type="ECO:0000313" key="9">
    <source>
        <dbReference type="EMBL" id="KRK89183.1"/>
    </source>
</evidence>
<dbReference type="NCBIfam" id="TIGR03426">
    <property type="entry name" value="shape_MreD"/>
    <property type="match status" value="1"/>
</dbReference>
<feature type="transmembrane region" description="Helical" evidence="8">
    <location>
        <begin position="144"/>
        <end position="165"/>
    </location>
</feature>
<dbReference type="EMBL" id="AZEA01000003">
    <property type="protein sequence ID" value="KRK89183.1"/>
    <property type="molecule type" value="Genomic_DNA"/>
</dbReference>
<feature type="transmembrane region" description="Helical" evidence="8">
    <location>
        <begin position="110"/>
        <end position="132"/>
    </location>
</feature>
<evidence type="ECO:0000256" key="7">
    <source>
        <dbReference type="ARBA" id="ARBA00023136"/>
    </source>
</evidence>
<sequence length="174" mass="19438">MKRKVPIAIYFVIGQFIAFFLDGSISQALSGTLFKYPNSMVPCLTVLWLILAAFFGNVKKLHLYTWAAVIGFIFDMYYTGLLGVNVFIFPLVVYLCQTVYQILPPNFLSGFLVYFLGITVLVSLGYIANAFIGETDASVAQFLVNTLAPTLALNLVLLAIVYLPIETLYRTHKQ</sequence>
<dbReference type="PATRIC" id="fig|1423808.3.peg.1690"/>
<keyword evidence="5" id="KW-0133">Cell shape</keyword>
<dbReference type="Proteomes" id="UP000051581">
    <property type="component" value="Unassembled WGS sequence"/>
</dbReference>
<evidence type="ECO:0000256" key="5">
    <source>
        <dbReference type="ARBA" id="ARBA00022960"/>
    </source>
</evidence>
<proteinExistence type="inferred from homology"/>
<dbReference type="RefSeq" id="WP_057823796.1">
    <property type="nucleotide sequence ID" value="NZ_AZEA01000003.1"/>
</dbReference>
<evidence type="ECO:0000256" key="4">
    <source>
        <dbReference type="ARBA" id="ARBA00022692"/>
    </source>
</evidence>
<evidence type="ECO:0000313" key="10">
    <source>
        <dbReference type="Proteomes" id="UP000051581"/>
    </source>
</evidence>
<evidence type="ECO:0000256" key="1">
    <source>
        <dbReference type="ARBA" id="ARBA00004651"/>
    </source>
</evidence>
<keyword evidence="10" id="KW-1185">Reference proteome</keyword>
<dbReference type="GO" id="GO:0008360">
    <property type="term" value="P:regulation of cell shape"/>
    <property type="evidence" value="ECO:0007669"/>
    <property type="project" value="UniProtKB-KW"/>
</dbReference>
<dbReference type="GO" id="GO:0005886">
    <property type="term" value="C:plasma membrane"/>
    <property type="evidence" value="ECO:0007669"/>
    <property type="project" value="UniProtKB-SubCell"/>
</dbReference>
<gene>
    <name evidence="9" type="ORF">FD17_GL001670</name>
</gene>
<comment type="similarity">
    <text evidence="2">Belongs to the MreD family.</text>
</comment>
<feature type="transmembrane region" description="Helical" evidence="8">
    <location>
        <begin position="7"/>
        <end position="30"/>
    </location>
</feature>